<dbReference type="Proteomes" id="UP000307217">
    <property type="component" value="Unassembled WGS sequence"/>
</dbReference>
<reference evidence="1 2" key="1">
    <citation type="submission" date="2018-01" db="EMBL/GenBank/DDBJ databases">
        <authorList>
            <person name="Paulsen S."/>
            <person name="Gram L.K."/>
        </authorList>
    </citation>
    <scope>NUCLEOTIDE SEQUENCE [LARGE SCALE GENOMIC DNA]</scope>
    <source>
        <strain evidence="1 2">S3790</strain>
    </source>
</reference>
<dbReference type="AlphaFoldDB" id="A0A5S3V6V7"/>
<gene>
    <name evidence="1" type="ORF">CWC19_13810</name>
</gene>
<evidence type="ECO:0000313" key="1">
    <source>
        <dbReference type="EMBL" id="TMO67426.1"/>
    </source>
</evidence>
<comment type="caution">
    <text evidence="1">The sequence shown here is derived from an EMBL/GenBank/DDBJ whole genome shotgun (WGS) entry which is preliminary data.</text>
</comment>
<evidence type="ECO:0000313" key="2">
    <source>
        <dbReference type="Proteomes" id="UP000307217"/>
    </source>
</evidence>
<dbReference type="RefSeq" id="WP_138592412.1">
    <property type="nucleotide sequence ID" value="NZ_PNBX01000058.1"/>
</dbReference>
<dbReference type="OrthoDB" id="6277575at2"/>
<reference evidence="2" key="2">
    <citation type="submission" date="2019-06" db="EMBL/GenBank/DDBJ databases">
        <title>Co-occurence of chitin degradation, pigmentation and bioactivity in marine Pseudoalteromonas.</title>
        <authorList>
            <person name="Sonnenschein E.C."/>
            <person name="Bech P.K."/>
        </authorList>
    </citation>
    <scope>NUCLEOTIDE SEQUENCE [LARGE SCALE GENOMIC DNA]</scope>
    <source>
        <strain evidence="2">S3790</strain>
    </source>
</reference>
<name>A0A5S3V6V7_9GAMM</name>
<proteinExistence type="predicted"/>
<dbReference type="EMBL" id="PNBX01000058">
    <property type="protein sequence ID" value="TMO67426.1"/>
    <property type="molecule type" value="Genomic_DNA"/>
</dbReference>
<accession>A0A5S3V6V7</accession>
<sequence>MTHTPITLRKPLNDSPAVKALPTITEKGGLLYLQFHGAELSYDKKTPILISGSSTAAKHDFNVYKVTSGQFQGRFLKRPHLAASAEPFDSHEWVVDSVGLKFRDNGSYSYIFYDTYLDWGDDQIIPIISGENVKTDLNGNTVKVFCHHTQIPIGIAHHG</sequence>
<organism evidence="1 2">
    <name type="scientific">Pseudoalteromonas aurantia</name>
    <dbReference type="NCBI Taxonomy" id="43654"/>
    <lineage>
        <taxon>Bacteria</taxon>
        <taxon>Pseudomonadati</taxon>
        <taxon>Pseudomonadota</taxon>
        <taxon>Gammaproteobacteria</taxon>
        <taxon>Alteromonadales</taxon>
        <taxon>Pseudoalteromonadaceae</taxon>
        <taxon>Pseudoalteromonas</taxon>
    </lineage>
</organism>
<protein>
    <submittedName>
        <fullName evidence="1">Uncharacterized protein</fullName>
    </submittedName>
</protein>